<dbReference type="AlphaFoldDB" id="A0A0P9D7S1"/>
<evidence type="ECO:0000259" key="2">
    <source>
        <dbReference type="Pfam" id="PF01266"/>
    </source>
</evidence>
<sequence>GIERIKHFTEEVGGHAEFRQIGYLFLINNPADWEEYQRSVALQRSLGVRTELLTPEEAGRFVPGTRTDDLLGATYGPEDGHVDPYGIALGYLNRARALGARLLRATPATGIRVENGRATAVETPDGAIFCDVVVNAAGSWAGEVGALAGLDIPVRPYRRCVFMTEPFAQIPGPVPLTIDVGTGFYLRKEQQNVLFGQSNPAEPPSHNLQLDWDWFDTVLENGLARFPILERAGLAEKLCWAGSYEITPDHMPILGRHPDLANYVDASGFSGHGIMHSPATGMLMAEEILDGRAHSINIDELRITRFVAQKLAYERNIV</sequence>
<dbReference type="EMBL" id="LJCR01000957">
    <property type="protein sequence ID" value="KPV51337.1"/>
    <property type="molecule type" value="Genomic_DNA"/>
</dbReference>
<gene>
    <name evidence="3" type="ORF">SE17_21760</name>
</gene>
<protein>
    <submittedName>
        <fullName evidence="3">FAD-dependent oxidoreductase</fullName>
    </submittedName>
</protein>
<dbReference type="Gene3D" id="3.50.50.60">
    <property type="entry name" value="FAD/NAD(P)-binding domain"/>
    <property type="match status" value="1"/>
</dbReference>
<dbReference type="Gene3D" id="3.30.9.10">
    <property type="entry name" value="D-Amino Acid Oxidase, subunit A, domain 2"/>
    <property type="match status" value="1"/>
</dbReference>
<comment type="caution">
    <text evidence="3">The sequence shown here is derived from an EMBL/GenBank/DDBJ whole genome shotgun (WGS) entry which is preliminary data.</text>
</comment>
<dbReference type="PANTHER" id="PTHR13847">
    <property type="entry name" value="SARCOSINE DEHYDROGENASE-RELATED"/>
    <property type="match status" value="1"/>
</dbReference>
<accession>A0A0P9D7S1</accession>
<evidence type="ECO:0000256" key="1">
    <source>
        <dbReference type="ARBA" id="ARBA00023002"/>
    </source>
</evidence>
<keyword evidence="1" id="KW-0560">Oxidoreductase</keyword>
<dbReference type="SUPFAM" id="SSF51905">
    <property type="entry name" value="FAD/NAD(P)-binding domain"/>
    <property type="match status" value="1"/>
</dbReference>
<dbReference type="InterPro" id="IPR036188">
    <property type="entry name" value="FAD/NAD-bd_sf"/>
</dbReference>
<dbReference type="GO" id="GO:0016491">
    <property type="term" value="F:oxidoreductase activity"/>
    <property type="evidence" value="ECO:0007669"/>
    <property type="project" value="UniProtKB-KW"/>
</dbReference>
<feature type="non-terminal residue" evidence="3">
    <location>
        <position position="1"/>
    </location>
</feature>
<dbReference type="Pfam" id="PF01266">
    <property type="entry name" value="DAO"/>
    <property type="match status" value="1"/>
</dbReference>
<feature type="domain" description="FAD dependent oxidoreductase" evidence="2">
    <location>
        <begin position="2"/>
        <end position="286"/>
    </location>
</feature>
<proteinExistence type="predicted"/>
<keyword evidence="4" id="KW-1185">Reference proteome</keyword>
<dbReference type="InterPro" id="IPR006076">
    <property type="entry name" value="FAD-dep_OxRdtase"/>
</dbReference>
<dbReference type="GO" id="GO:0005737">
    <property type="term" value="C:cytoplasm"/>
    <property type="evidence" value="ECO:0007669"/>
    <property type="project" value="TreeGrafter"/>
</dbReference>
<dbReference type="SUPFAM" id="SSF54373">
    <property type="entry name" value="FAD-linked reductases, C-terminal domain"/>
    <property type="match status" value="1"/>
</dbReference>
<reference evidence="3 4" key="1">
    <citation type="submission" date="2015-09" db="EMBL/GenBank/DDBJ databases">
        <title>Draft genome sequence of Kouleothrix aurantiaca JCM 19913.</title>
        <authorList>
            <person name="Hemp J."/>
        </authorList>
    </citation>
    <scope>NUCLEOTIDE SEQUENCE [LARGE SCALE GENOMIC DNA]</scope>
    <source>
        <strain evidence="3 4">COM-B</strain>
    </source>
</reference>
<dbReference type="Proteomes" id="UP000050509">
    <property type="component" value="Unassembled WGS sequence"/>
</dbReference>
<name>A0A0P9D7S1_9CHLR</name>
<evidence type="ECO:0000313" key="4">
    <source>
        <dbReference type="Proteomes" id="UP000050509"/>
    </source>
</evidence>
<dbReference type="PANTHER" id="PTHR13847:SF287">
    <property type="entry name" value="FAD-DEPENDENT OXIDOREDUCTASE DOMAIN-CONTAINING PROTEIN 1"/>
    <property type="match status" value="1"/>
</dbReference>
<organism evidence="3 4">
    <name type="scientific">Kouleothrix aurantiaca</name>
    <dbReference type="NCBI Taxonomy" id="186479"/>
    <lineage>
        <taxon>Bacteria</taxon>
        <taxon>Bacillati</taxon>
        <taxon>Chloroflexota</taxon>
        <taxon>Chloroflexia</taxon>
        <taxon>Chloroflexales</taxon>
        <taxon>Roseiflexineae</taxon>
        <taxon>Roseiflexaceae</taxon>
        <taxon>Kouleothrix</taxon>
    </lineage>
</organism>
<evidence type="ECO:0000313" key="3">
    <source>
        <dbReference type="EMBL" id="KPV51337.1"/>
    </source>
</evidence>